<dbReference type="InterPro" id="IPR024474">
    <property type="entry name" value="Znf_dom_IS66"/>
</dbReference>
<dbReference type="Pfam" id="PF13817">
    <property type="entry name" value="DDE_Tnp_IS66_C"/>
    <property type="match status" value="1"/>
</dbReference>
<protein>
    <submittedName>
        <fullName evidence="5">IS66 family transposase</fullName>
    </submittedName>
</protein>
<feature type="domain" description="Transposase TnpC homeodomain" evidence="3">
    <location>
        <begin position="51"/>
        <end position="118"/>
    </location>
</feature>
<dbReference type="Pfam" id="PF13005">
    <property type="entry name" value="zf-IS66"/>
    <property type="match status" value="1"/>
</dbReference>
<dbReference type="InterPro" id="IPR024463">
    <property type="entry name" value="Transposase_TnpC_homeodom"/>
</dbReference>
<organism evidence="5 6">
    <name type="scientific">Aliidiomarina haloalkalitolerans</name>
    <dbReference type="NCBI Taxonomy" id="859059"/>
    <lineage>
        <taxon>Bacteria</taxon>
        <taxon>Pseudomonadati</taxon>
        <taxon>Pseudomonadota</taxon>
        <taxon>Gammaproteobacteria</taxon>
        <taxon>Alteromonadales</taxon>
        <taxon>Idiomarinaceae</taxon>
        <taxon>Aliidiomarina</taxon>
    </lineage>
</organism>
<dbReference type="InterPro" id="IPR052344">
    <property type="entry name" value="Transposase-related"/>
</dbReference>
<dbReference type="PANTHER" id="PTHR33678:SF1">
    <property type="entry name" value="BLL1576 PROTEIN"/>
    <property type="match status" value="1"/>
</dbReference>
<evidence type="ECO:0000259" key="3">
    <source>
        <dbReference type="Pfam" id="PF13007"/>
    </source>
</evidence>
<evidence type="ECO:0000259" key="2">
    <source>
        <dbReference type="Pfam" id="PF13005"/>
    </source>
</evidence>
<evidence type="ECO:0000313" key="5">
    <source>
        <dbReference type="EMBL" id="RUO21832.1"/>
    </source>
</evidence>
<reference evidence="5 6" key="1">
    <citation type="journal article" date="2011" name="Front. Microbiol.">
        <title>Genomic signatures of strain selection and enhancement in Bacillus atrophaeus var. globigii, a historical biowarfare simulant.</title>
        <authorList>
            <person name="Gibbons H.S."/>
            <person name="Broomall S.M."/>
            <person name="McNew L.A."/>
            <person name="Daligault H."/>
            <person name="Chapman C."/>
            <person name="Bruce D."/>
            <person name="Karavis M."/>
            <person name="Krepps M."/>
            <person name="McGregor P.A."/>
            <person name="Hong C."/>
            <person name="Park K.H."/>
            <person name="Akmal A."/>
            <person name="Feldman A."/>
            <person name="Lin J.S."/>
            <person name="Chang W.E."/>
            <person name="Higgs B.W."/>
            <person name="Demirev P."/>
            <person name="Lindquist J."/>
            <person name="Liem A."/>
            <person name="Fochler E."/>
            <person name="Read T.D."/>
            <person name="Tapia R."/>
            <person name="Johnson S."/>
            <person name="Bishop-Lilly K.A."/>
            <person name="Detter C."/>
            <person name="Han C."/>
            <person name="Sozhamannan S."/>
            <person name="Rosenzweig C.N."/>
            <person name="Skowronski E.W."/>
        </authorList>
    </citation>
    <scope>NUCLEOTIDE SEQUENCE [LARGE SCALE GENOMIC DNA]</scope>
    <source>
        <strain evidence="5 6">AK5</strain>
    </source>
</reference>
<comment type="caution">
    <text evidence="5">The sequence shown here is derived from an EMBL/GenBank/DDBJ whole genome shotgun (WGS) entry which is preliminary data.</text>
</comment>
<dbReference type="Pfam" id="PF13007">
    <property type="entry name" value="LZ_Tnp_IS66"/>
    <property type="match status" value="1"/>
</dbReference>
<dbReference type="InterPro" id="IPR039552">
    <property type="entry name" value="IS66_C"/>
</dbReference>
<evidence type="ECO:0000259" key="4">
    <source>
        <dbReference type="Pfam" id="PF13817"/>
    </source>
</evidence>
<evidence type="ECO:0000259" key="1">
    <source>
        <dbReference type="Pfam" id="PF03050"/>
    </source>
</evidence>
<feature type="domain" description="Transposase IS66 central" evidence="1">
    <location>
        <begin position="190"/>
        <end position="476"/>
    </location>
</feature>
<gene>
    <name evidence="5" type="ORF">CWE06_03015</name>
</gene>
<evidence type="ECO:0000313" key="6">
    <source>
        <dbReference type="Proteomes" id="UP000288212"/>
    </source>
</evidence>
<dbReference type="Pfam" id="PF03050">
    <property type="entry name" value="DDE_Tnp_IS66"/>
    <property type="match status" value="1"/>
</dbReference>
<keyword evidence="6" id="KW-1185">Reference proteome</keyword>
<feature type="domain" description="Transposase IS66 zinc-finger binding" evidence="2">
    <location>
        <begin position="126"/>
        <end position="170"/>
    </location>
</feature>
<dbReference type="OrthoDB" id="9800877at2"/>
<dbReference type="NCBIfam" id="NF033517">
    <property type="entry name" value="transpos_IS66"/>
    <property type="match status" value="1"/>
</dbReference>
<feature type="domain" description="Transposase IS66 C-terminal" evidence="4">
    <location>
        <begin position="483"/>
        <end position="521"/>
    </location>
</feature>
<dbReference type="AlphaFoldDB" id="A0A432VYU3"/>
<proteinExistence type="predicted"/>
<dbReference type="Proteomes" id="UP000288212">
    <property type="component" value="Unassembled WGS sequence"/>
</dbReference>
<sequence length="527" mass="60165">MKKRDNNTLPDDIEALKAMVLELQNQQLAQQADAARLQQESERWKRDFYQLLEKWQLELKKRFAASTEGLPGQGDLFNEIEDILQPDADEVAAEQHIAYTRKVGRRARLDASLPRKEIVHDISDDEKTCECCGTDMHRMGEDVSEKLDFIPAKVQVIRHIRPKYSCRTCEQHRTESNIKQAPVPPSMLPKSIATPSLLGQIITAKFQYGLPLYRQEAMFKQFGADISRQTMSRWLVAVSQKLEPLYQRMHDILVQQPVLWTDETTLKVIQSEKSKSYMWVYGCGGDKPPPDSTSPPPNIVLYDYQDGRGGTHPKDFLKGYRGPLQVDGYQGYEQTDAKLAGCWAHARRKFVDAKTVQGKKKTGKADMAIAFIQKLHRVEKRMADKSAEERLSARQTESIAILKDFRKWLDTQAMHVPPTSIIGKAVQYTLNQWSKLQVYLTDGRINIDNNRAERAIKPFVIGRKAWLFANTHGGADASAVLYSLVETAKANDLQPIDYLVSLFEQWPLLNDNDNIDHLLPWNIKTSL</sequence>
<dbReference type="RefSeq" id="WP_126791023.1">
    <property type="nucleotide sequence ID" value="NZ_PIPI01000001.1"/>
</dbReference>
<dbReference type="InterPro" id="IPR004291">
    <property type="entry name" value="Transposase_IS66_central"/>
</dbReference>
<dbReference type="EMBL" id="PIPI01000001">
    <property type="protein sequence ID" value="RUO21832.1"/>
    <property type="molecule type" value="Genomic_DNA"/>
</dbReference>
<dbReference type="PANTHER" id="PTHR33678">
    <property type="entry name" value="BLL1576 PROTEIN"/>
    <property type="match status" value="1"/>
</dbReference>
<name>A0A432VYU3_9GAMM</name>
<accession>A0A432VYU3</accession>